<comment type="caution">
    <text evidence="4">The sequence shown here is derived from an EMBL/GenBank/DDBJ whole genome shotgun (WGS) entry which is preliminary data.</text>
</comment>
<dbReference type="STRING" id="1810919.A0A3D8R412"/>
<evidence type="ECO:0000256" key="1">
    <source>
        <dbReference type="ARBA" id="ARBA00022737"/>
    </source>
</evidence>
<dbReference type="Pfam" id="PF12796">
    <property type="entry name" value="Ank_2"/>
    <property type="match status" value="1"/>
</dbReference>
<dbReference type="SUPFAM" id="SSF48403">
    <property type="entry name" value="Ankyrin repeat"/>
    <property type="match status" value="1"/>
</dbReference>
<keyword evidence="2 3" id="KW-0040">ANK repeat</keyword>
<dbReference type="AlphaFoldDB" id="A0A3D8R412"/>
<evidence type="ECO:0000313" key="4">
    <source>
        <dbReference type="EMBL" id="RDW68727.1"/>
    </source>
</evidence>
<dbReference type="EMBL" id="PVWQ01000011">
    <property type="protein sequence ID" value="RDW68727.1"/>
    <property type="molecule type" value="Genomic_DNA"/>
</dbReference>
<dbReference type="InterPro" id="IPR002110">
    <property type="entry name" value="Ankyrin_rpt"/>
</dbReference>
<keyword evidence="5" id="KW-1185">Reference proteome</keyword>
<name>A0A3D8R412_9EURO</name>
<dbReference type="Gene3D" id="1.25.40.20">
    <property type="entry name" value="Ankyrin repeat-containing domain"/>
    <property type="match status" value="1"/>
</dbReference>
<dbReference type="PROSITE" id="PS50297">
    <property type="entry name" value="ANK_REP_REGION"/>
    <property type="match status" value="1"/>
</dbReference>
<dbReference type="PANTHER" id="PTHR24198">
    <property type="entry name" value="ANKYRIN REPEAT AND PROTEIN KINASE DOMAIN-CONTAINING PROTEIN"/>
    <property type="match status" value="1"/>
</dbReference>
<dbReference type="GeneID" id="38118857"/>
<evidence type="ECO:0000256" key="2">
    <source>
        <dbReference type="ARBA" id="ARBA00023043"/>
    </source>
</evidence>
<evidence type="ECO:0000256" key="3">
    <source>
        <dbReference type="PROSITE-ProRule" id="PRU00023"/>
    </source>
</evidence>
<proteinExistence type="predicted"/>
<feature type="repeat" description="ANK" evidence="3">
    <location>
        <begin position="384"/>
        <end position="411"/>
    </location>
</feature>
<protein>
    <submittedName>
        <fullName evidence="4">Uncharacterized protein</fullName>
    </submittedName>
</protein>
<sequence>MSEGQAPVGASFPREIFNEIIWHFVESSDTKDALALRQVCYAFKNETTKLICSRLVNEPDFYKTVWRHFSVEMKTRVLDELRTGLAYPATIYRGTMQEMLKLVQPDDREATALKLVEAIAHSDWRREGINALLVSRALVDTETNLAPRTRAHMHPWLKISQDEPADVTLRTLLAFHALRRQNVTEFAGVLANCTKRDVFRTDLFGIDLFNTALTTGSIEIANELLRFMTPGRLRDLDPDYSGWNHEAIIRKGNTSILGVFLMFAEAASEECGKSALYTAFKDAAALSKPDMAQWILDHCNVDKYDRKALLTEGFNAAIMAKSVIFAKFIITCDGFDVNQVGDGLYDSPLGKVLRLTSRRWQPGQCIQLVKLLLDRGANPNVTKQKETPLSLAISANDLDAISLLLDHGAGIVPNAPPKPPKDNLEFYLVLYTAVLFGNSGVVKLLLEKGVSPVVQTSSTGKGFRVELLPSETTVSFLEVWTIGDFLERKEISIRNMPWNCEDEQRLTTLRLMTGVRDKYGLRKAFNTERIRDARVRYTVKRL</sequence>
<dbReference type="InterPro" id="IPR036770">
    <property type="entry name" value="Ankyrin_rpt-contain_sf"/>
</dbReference>
<dbReference type="Proteomes" id="UP000256690">
    <property type="component" value="Unassembled WGS sequence"/>
</dbReference>
<dbReference type="PANTHER" id="PTHR24198:SF165">
    <property type="entry name" value="ANKYRIN REPEAT-CONTAINING PROTEIN-RELATED"/>
    <property type="match status" value="1"/>
</dbReference>
<keyword evidence="1" id="KW-0677">Repeat</keyword>
<organism evidence="4 5">
    <name type="scientific">Aspergillus mulundensis</name>
    <dbReference type="NCBI Taxonomy" id="1810919"/>
    <lineage>
        <taxon>Eukaryota</taxon>
        <taxon>Fungi</taxon>
        <taxon>Dikarya</taxon>
        <taxon>Ascomycota</taxon>
        <taxon>Pezizomycotina</taxon>
        <taxon>Eurotiomycetes</taxon>
        <taxon>Eurotiomycetidae</taxon>
        <taxon>Eurotiales</taxon>
        <taxon>Aspergillaceae</taxon>
        <taxon>Aspergillus</taxon>
        <taxon>Aspergillus subgen. Nidulantes</taxon>
    </lineage>
</organism>
<accession>A0A3D8R412</accession>
<gene>
    <name evidence="4" type="ORF">DSM5745_08487</name>
</gene>
<dbReference type="RefSeq" id="XP_026600516.1">
    <property type="nucleotide sequence ID" value="XM_026750503.1"/>
</dbReference>
<dbReference type="SMART" id="SM00248">
    <property type="entry name" value="ANK"/>
    <property type="match status" value="4"/>
</dbReference>
<dbReference type="OrthoDB" id="3246549at2759"/>
<reference evidence="4 5" key="1">
    <citation type="journal article" date="2018" name="IMA Fungus">
        <title>IMA Genome-F 9: Draft genome sequence of Annulohypoxylon stygium, Aspergillus mulundensis, Berkeleyomyces basicola (syn. Thielaviopsis basicola), Ceratocystis smalleyi, two Cercospora beticola strains, Coleophoma cylindrospora, Fusarium fracticaudum, Phialophora cf. hyalina, and Morchella septimelata.</title>
        <authorList>
            <person name="Wingfield B.D."/>
            <person name="Bills G.F."/>
            <person name="Dong Y."/>
            <person name="Huang W."/>
            <person name="Nel W.J."/>
            <person name="Swalarsk-Parry B.S."/>
            <person name="Vaghefi N."/>
            <person name="Wilken P.M."/>
            <person name="An Z."/>
            <person name="de Beer Z.W."/>
            <person name="De Vos L."/>
            <person name="Chen L."/>
            <person name="Duong T.A."/>
            <person name="Gao Y."/>
            <person name="Hammerbacher A."/>
            <person name="Kikkert J.R."/>
            <person name="Li Y."/>
            <person name="Li H."/>
            <person name="Li K."/>
            <person name="Li Q."/>
            <person name="Liu X."/>
            <person name="Ma X."/>
            <person name="Naidoo K."/>
            <person name="Pethybridge S.J."/>
            <person name="Sun J."/>
            <person name="Steenkamp E.T."/>
            <person name="van der Nest M.A."/>
            <person name="van Wyk S."/>
            <person name="Wingfield M.J."/>
            <person name="Xiong C."/>
            <person name="Yue Q."/>
            <person name="Zhang X."/>
        </authorList>
    </citation>
    <scope>NUCLEOTIDE SEQUENCE [LARGE SCALE GENOMIC DNA]</scope>
    <source>
        <strain evidence="4 5">DSM 5745</strain>
    </source>
</reference>
<evidence type="ECO:0000313" key="5">
    <source>
        <dbReference type="Proteomes" id="UP000256690"/>
    </source>
</evidence>
<dbReference type="PROSITE" id="PS50088">
    <property type="entry name" value="ANK_REPEAT"/>
    <property type="match status" value="1"/>
</dbReference>